<keyword evidence="2" id="KW-1185">Reference proteome</keyword>
<evidence type="ECO:0000313" key="1">
    <source>
        <dbReference type="EMBL" id="KAF5950654.1"/>
    </source>
</evidence>
<accession>A0A7J7HFE4</accession>
<protein>
    <submittedName>
        <fullName evidence="1">Uncharacterized protein</fullName>
    </submittedName>
</protein>
<proteinExistence type="predicted"/>
<dbReference type="AlphaFoldDB" id="A0A7J7HFE4"/>
<gene>
    <name evidence="1" type="ORF">HYC85_012647</name>
</gene>
<reference evidence="2" key="1">
    <citation type="journal article" date="2020" name="Nat. Commun.">
        <title>Genome assembly of wild tea tree DASZ reveals pedigree and selection history of tea varieties.</title>
        <authorList>
            <person name="Zhang W."/>
            <person name="Zhang Y."/>
            <person name="Qiu H."/>
            <person name="Guo Y."/>
            <person name="Wan H."/>
            <person name="Zhang X."/>
            <person name="Scossa F."/>
            <person name="Alseekh S."/>
            <person name="Zhang Q."/>
            <person name="Wang P."/>
            <person name="Xu L."/>
            <person name="Schmidt M.H."/>
            <person name="Jia X."/>
            <person name="Li D."/>
            <person name="Zhu A."/>
            <person name="Guo F."/>
            <person name="Chen W."/>
            <person name="Ni D."/>
            <person name="Usadel B."/>
            <person name="Fernie A.R."/>
            <person name="Wen W."/>
        </authorList>
    </citation>
    <scope>NUCLEOTIDE SEQUENCE [LARGE SCALE GENOMIC DNA]</scope>
    <source>
        <strain evidence="2">cv. G240</strain>
    </source>
</reference>
<organism evidence="1 2">
    <name type="scientific">Camellia sinensis</name>
    <name type="common">Tea plant</name>
    <name type="synonym">Thea sinensis</name>
    <dbReference type="NCBI Taxonomy" id="4442"/>
    <lineage>
        <taxon>Eukaryota</taxon>
        <taxon>Viridiplantae</taxon>
        <taxon>Streptophyta</taxon>
        <taxon>Embryophyta</taxon>
        <taxon>Tracheophyta</taxon>
        <taxon>Spermatophyta</taxon>
        <taxon>Magnoliopsida</taxon>
        <taxon>eudicotyledons</taxon>
        <taxon>Gunneridae</taxon>
        <taxon>Pentapetalae</taxon>
        <taxon>asterids</taxon>
        <taxon>Ericales</taxon>
        <taxon>Theaceae</taxon>
        <taxon>Camellia</taxon>
    </lineage>
</organism>
<sequence length="59" mass="6952">MEVAILLLCTYSQTNIVKHPLGRSKRKKIPSRREVVQRIRCSRCEKIGNRNRKTCKELI</sequence>
<evidence type="ECO:0000313" key="2">
    <source>
        <dbReference type="Proteomes" id="UP000593564"/>
    </source>
</evidence>
<comment type="caution">
    <text evidence="1">The sequence shown here is derived from an EMBL/GenBank/DDBJ whole genome shotgun (WGS) entry which is preliminary data.</text>
</comment>
<name>A0A7J7HFE4_CAMSI</name>
<dbReference type="Proteomes" id="UP000593564">
    <property type="component" value="Unassembled WGS sequence"/>
</dbReference>
<reference evidence="1 2" key="2">
    <citation type="submission" date="2020-07" db="EMBL/GenBank/DDBJ databases">
        <title>Genome assembly of wild tea tree DASZ reveals pedigree and selection history of tea varieties.</title>
        <authorList>
            <person name="Zhang W."/>
        </authorList>
    </citation>
    <scope>NUCLEOTIDE SEQUENCE [LARGE SCALE GENOMIC DNA]</scope>
    <source>
        <strain evidence="2">cv. G240</strain>
        <tissue evidence="1">Leaf</tissue>
    </source>
</reference>
<dbReference type="EMBL" id="JACBKZ010000005">
    <property type="protein sequence ID" value="KAF5950654.1"/>
    <property type="molecule type" value="Genomic_DNA"/>
</dbReference>